<reference evidence="2" key="1">
    <citation type="submission" date="2021-12" db="EMBL/GenBank/DDBJ databases">
        <title>Curvularia clavata genome.</title>
        <authorList>
            <person name="Cao Y."/>
        </authorList>
    </citation>
    <scope>NUCLEOTIDE SEQUENCE</scope>
    <source>
        <strain evidence="2">Yc1106</strain>
    </source>
</reference>
<feature type="region of interest" description="Disordered" evidence="1">
    <location>
        <begin position="167"/>
        <end position="266"/>
    </location>
</feature>
<feature type="region of interest" description="Disordered" evidence="1">
    <location>
        <begin position="34"/>
        <end position="155"/>
    </location>
</feature>
<dbReference type="AlphaFoldDB" id="A0A9Q9DW63"/>
<organism evidence="2 3">
    <name type="scientific">Curvularia clavata</name>
    <dbReference type="NCBI Taxonomy" id="95742"/>
    <lineage>
        <taxon>Eukaryota</taxon>
        <taxon>Fungi</taxon>
        <taxon>Dikarya</taxon>
        <taxon>Ascomycota</taxon>
        <taxon>Pezizomycotina</taxon>
        <taxon>Dothideomycetes</taxon>
        <taxon>Pleosporomycetidae</taxon>
        <taxon>Pleosporales</taxon>
        <taxon>Pleosporineae</taxon>
        <taxon>Pleosporaceae</taxon>
        <taxon>Curvularia</taxon>
    </lineage>
</organism>
<sequence>MTSSDYKSKNLSSAPKLVTPTDLFLFHVHLDSTPNQHTRTMAPQSHRTSRSETPNRHCYDISASARRNQEQDDIAQPSAQRPTSYRFSSCSTPSRSPPISSSDLNKPLPPSPTSSEKKSRKSTALRGFLRREPSRQPDSAFLRPEPYQPNQQHSAGLAVDTHSPYIHAHSYSMPSSPHPFNQSPSKSTEQLPRSQSPASDFSGTLQHQPYSISSQHQPSPHQWRPVSSVPRIETTPRSRTYPDTTLSPTQRESAIGRPRPHTTCFSPSEPFTDMSQFHLFAEAMTGLPSDSECLSPNGPPQLQGSLFARRSANDSIPLPLQHPQSSSDIPPMRPPQREQRDDWQNFEPPPLISTWATPALHHPVPLPGPPLEPYSQWQPPPQMDGITAELELLGLNDPSRQDDELPNYQQSQAEMAEIKRLEAAARARELEARWRSTRRR</sequence>
<feature type="region of interest" description="Disordered" evidence="1">
    <location>
        <begin position="315"/>
        <end position="383"/>
    </location>
</feature>
<feature type="compositionally biased region" description="Low complexity" evidence="1">
    <location>
        <begin position="88"/>
        <end position="102"/>
    </location>
</feature>
<keyword evidence="3" id="KW-1185">Reference proteome</keyword>
<feature type="compositionally biased region" description="Pro residues" evidence="1">
    <location>
        <begin position="364"/>
        <end position="382"/>
    </location>
</feature>
<dbReference type="VEuPathDB" id="FungiDB:yc1106_07924"/>
<feature type="compositionally biased region" description="Basic and acidic residues" evidence="1">
    <location>
        <begin position="49"/>
        <end position="59"/>
    </location>
</feature>
<gene>
    <name evidence="2" type="ORF">yc1106_07924</name>
</gene>
<dbReference type="Proteomes" id="UP001056012">
    <property type="component" value="Chromosome 6"/>
</dbReference>
<feature type="compositionally biased region" description="Polar residues" evidence="1">
    <location>
        <begin position="77"/>
        <end position="87"/>
    </location>
</feature>
<protein>
    <submittedName>
        <fullName evidence="2">Uncharacterized protein</fullName>
    </submittedName>
</protein>
<feature type="compositionally biased region" description="Low complexity" evidence="1">
    <location>
        <begin position="206"/>
        <end position="222"/>
    </location>
</feature>
<proteinExistence type="predicted"/>
<dbReference type="OrthoDB" id="3795041at2759"/>
<accession>A0A9Q9DW63</accession>
<name>A0A9Q9DW63_CURCL</name>
<evidence type="ECO:0000313" key="3">
    <source>
        <dbReference type="Proteomes" id="UP001056012"/>
    </source>
</evidence>
<dbReference type="EMBL" id="CP089279">
    <property type="protein sequence ID" value="USP80650.1"/>
    <property type="molecule type" value="Genomic_DNA"/>
</dbReference>
<evidence type="ECO:0000313" key="2">
    <source>
        <dbReference type="EMBL" id="USP80650.1"/>
    </source>
</evidence>
<evidence type="ECO:0000256" key="1">
    <source>
        <dbReference type="SAM" id="MobiDB-lite"/>
    </source>
</evidence>
<feature type="compositionally biased region" description="Polar residues" evidence="1">
    <location>
        <begin position="235"/>
        <end position="252"/>
    </location>
</feature>
<feature type="compositionally biased region" description="Polar residues" evidence="1">
    <location>
        <begin position="34"/>
        <end position="46"/>
    </location>
</feature>
<feature type="compositionally biased region" description="Polar residues" evidence="1">
    <location>
        <begin position="172"/>
        <end position="205"/>
    </location>
</feature>